<evidence type="ECO:0000256" key="1">
    <source>
        <dbReference type="ARBA" id="ARBA00023002"/>
    </source>
</evidence>
<sequence length="276" mass="29034">MPAFDRKTLEEVTTILGECSDAVLVGEHQNRPDFPPTVMAQIIRGAGGCPWVTLTCRDRNRVVLEQELMGLGLAGADGVFCVTGDGRAQGVRQDVTQVFDLDGTRLAALAAQADLAVGVPEAPEAVPMGIRPARLLEKQKAGAQMAVLNHVSTVGAAAMFVDRAQRLGVTMPIIAGVAVYTDERSARVLAAFPGLHLDDGQIERVLASPDPVEEGIETAVREAVQLLEIPGIVGVNLSGLASGAGEVAAARVKAEIALRLRERLTHTTGLVGRQRG</sequence>
<reference evidence="2 3" key="1">
    <citation type="submission" date="2018-06" db="EMBL/GenBank/DDBJ databases">
        <title>Genomic Encyclopedia of Type Strains, Phase IV (KMG-IV): sequencing the most valuable type-strain genomes for metagenomic binning, comparative biology and taxonomic classification.</title>
        <authorList>
            <person name="Goeker M."/>
        </authorList>
    </citation>
    <scope>NUCLEOTIDE SEQUENCE [LARGE SCALE GENOMIC DNA]</scope>
    <source>
        <strain evidence="2 3">DSM 45521</strain>
    </source>
</reference>
<dbReference type="InterPro" id="IPR029041">
    <property type="entry name" value="FAD-linked_oxidoreductase-like"/>
</dbReference>
<protein>
    <submittedName>
        <fullName evidence="2">5,10-methylenetetrahydrofolate reductase</fullName>
    </submittedName>
</protein>
<dbReference type="GO" id="GO:0016491">
    <property type="term" value="F:oxidoreductase activity"/>
    <property type="evidence" value="ECO:0007669"/>
    <property type="project" value="UniProtKB-KW"/>
</dbReference>
<keyword evidence="1" id="KW-0560">Oxidoreductase</keyword>
<keyword evidence="3" id="KW-1185">Reference proteome</keyword>
<dbReference type="EMBL" id="QJSP01000006">
    <property type="protein sequence ID" value="PYE17342.1"/>
    <property type="molecule type" value="Genomic_DNA"/>
</dbReference>
<name>A0A318RII4_WILLI</name>
<organism evidence="2 3">
    <name type="scientific">Williamsia limnetica</name>
    <dbReference type="NCBI Taxonomy" id="882452"/>
    <lineage>
        <taxon>Bacteria</taxon>
        <taxon>Bacillati</taxon>
        <taxon>Actinomycetota</taxon>
        <taxon>Actinomycetes</taxon>
        <taxon>Mycobacteriales</taxon>
        <taxon>Nocardiaceae</taxon>
        <taxon>Williamsia</taxon>
    </lineage>
</organism>
<evidence type="ECO:0000313" key="3">
    <source>
        <dbReference type="Proteomes" id="UP000247591"/>
    </source>
</evidence>
<comment type="caution">
    <text evidence="2">The sequence shown here is derived from an EMBL/GenBank/DDBJ whole genome shotgun (WGS) entry which is preliminary data.</text>
</comment>
<dbReference type="AlphaFoldDB" id="A0A318RII4"/>
<accession>A0A318RII4</accession>
<proteinExistence type="predicted"/>
<dbReference type="UniPathway" id="UPA00193"/>
<dbReference type="SUPFAM" id="SSF51730">
    <property type="entry name" value="FAD-linked oxidoreductase"/>
    <property type="match status" value="1"/>
</dbReference>
<evidence type="ECO:0000313" key="2">
    <source>
        <dbReference type="EMBL" id="PYE17342.1"/>
    </source>
</evidence>
<dbReference type="GO" id="GO:0035999">
    <property type="term" value="P:tetrahydrofolate interconversion"/>
    <property type="evidence" value="ECO:0007669"/>
    <property type="project" value="UniProtKB-UniPathway"/>
</dbReference>
<dbReference type="Proteomes" id="UP000247591">
    <property type="component" value="Unassembled WGS sequence"/>
</dbReference>
<dbReference type="Gene3D" id="3.20.20.220">
    <property type="match status" value="1"/>
</dbReference>
<gene>
    <name evidence="2" type="ORF">DFR67_10645</name>
</gene>